<dbReference type="Proteomes" id="UP000199045">
    <property type="component" value="Unassembled WGS sequence"/>
</dbReference>
<dbReference type="EMBL" id="FNBN01000010">
    <property type="protein sequence ID" value="SDH26753.1"/>
    <property type="molecule type" value="Genomic_DNA"/>
</dbReference>
<dbReference type="AlphaFoldDB" id="A0A1G8B144"/>
<accession>A0A1G8B144</accession>
<proteinExistence type="predicted"/>
<gene>
    <name evidence="1" type="ORF">SAMN04488121_11065</name>
</gene>
<evidence type="ECO:0000313" key="2">
    <source>
        <dbReference type="Proteomes" id="UP000199045"/>
    </source>
</evidence>
<evidence type="ECO:0000313" key="1">
    <source>
        <dbReference type="EMBL" id="SDH26753.1"/>
    </source>
</evidence>
<dbReference type="RefSeq" id="WP_089837393.1">
    <property type="nucleotide sequence ID" value="NZ_FNBN01000010.1"/>
</dbReference>
<organism evidence="1 2">
    <name type="scientific">Chitinophaga filiformis</name>
    <name type="common">Myxococcus filiformis</name>
    <name type="synonym">Flexibacter filiformis</name>
    <dbReference type="NCBI Taxonomy" id="104663"/>
    <lineage>
        <taxon>Bacteria</taxon>
        <taxon>Pseudomonadati</taxon>
        <taxon>Bacteroidota</taxon>
        <taxon>Chitinophagia</taxon>
        <taxon>Chitinophagales</taxon>
        <taxon>Chitinophagaceae</taxon>
        <taxon>Chitinophaga</taxon>
    </lineage>
</organism>
<sequence length="275" mass="30282">MKIYFHSSLFIFLAFFSIIDCFGQKGNSLSLAAISFLNPSGVGGHLGTAGIGLAGQNRVRGGRIAKPDGNVGVYLGLGDPYKYIGVGATVNIFGLSNTYGSIGNLGEGGLDISINRLFLKVLFLKLGVCNITNWRVEKHAIPVQKSYFGTGTVFFRSEKKAFGEPFSYIAFTAGAGNGLFRKDNDLDLNNSGHFNPFVSVAFPIFRKNNVIVEWTGYDISTCISSSILFFKKVPILINLQATDYVLQPMRFGVSIGYYFNYLKTHQHDKKKNYEK</sequence>
<dbReference type="OrthoDB" id="7826656at2"/>
<reference evidence="2" key="1">
    <citation type="submission" date="2016-10" db="EMBL/GenBank/DDBJ databases">
        <authorList>
            <person name="Varghese N."/>
            <person name="Submissions S."/>
        </authorList>
    </citation>
    <scope>NUCLEOTIDE SEQUENCE [LARGE SCALE GENOMIC DNA]</scope>
    <source>
        <strain evidence="2">DSM 527</strain>
    </source>
</reference>
<protein>
    <submittedName>
        <fullName evidence="1">Uncharacterized protein</fullName>
    </submittedName>
</protein>
<dbReference type="STRING" id="104663.SAMN04488121_11065"/>
<name>A0A1G8B144_CHIFI</name>